<dbReference type="Pfam" id="PF12146">
    <property type="entry name" value="Hydrolase_4"/>
    <property type="match status" value="1"/>
</dbReference>
<dbReference type="PANTHER" id="PTHR39624:SF2">
    <property type="entry name" value="OSMC-LIKE PROTEIN"/>
    <property type="match status" value="1"/>
</dbReference>
<dbReference type="STRING" id="1850252.LPB136_08965"/>
<dbReference type="Gene3D" id="3.40.50.1820">
    <property type="entry name" value="alpha/beta hydrolase"/>
    <property type="match status" value="1"/>
</dbReference>
<dbReference type="EMBL" id="CP018155">
    <property type="protein sequence ID" value="APG65478.1"/>
    <property type="molecule type" value="Genomic_DNA"/>
</dbReference>
<dbReference type="InterPro" id="IPR015946">
    <property type="entry name" value="KH_dom-like_a/b"/>
</dbReference>
<gene>
    <name evidence="2" type="ORF">LPB136_08965</name>
</gene>
<reference evidence="2 3" key="1">
    <citation type="submission" date="2016-11" db="EMBL/GenBank/DDBJ databases">
        <title>Tenacibaculum sp. LPB0136, isolated from marine environment.</title>
        <authorList>
            <person name="Kim E."/>
            <person name="Yi H."/>
        </authorList>
    </citation>
    <scope>NUCLEOTIDE SEQUENCE [LARGE SCALE GENOMIC DNA]</scope>
    <source>
        <strain evidence="2 3">LPB0136</strain>
    </source>
</reference>
<dbReference type="InterPro" id="IPR003718">
    <property type="entry name" value="OsmC/Ohr_fam"/>
</dbReference>
<organism evidence="2 3">
    <name type="scientific">Tenacibaculum todarodis</name>
    <dbReference type="NCBI Taxonomy" id="1850252"/>
    <lineage>
        <taxon>Bacteria</taxon>
        <taxon>Pseudomonadati</taxon>
        <taxon>Bacteroidota</taxon>
        <taxon>Flavobacteriia</taxon>
        <taxon>Flavobacteriales</taxon>
        <taxon>Flavobacteriaceae</taxon>
        <taxon>Tenacibaculum</taxon>
    </lineage>
</organism>
<dbReference type="Gene3D" id="3.30.300.20">
    <property type="match status" value="1"/>
</dbReference>
<dbReference type="PANTHER" id="PTHR39624">
    <property type="entry name" value="PROTEIN INVOLVED IN RIMO-MEDIATED BETA-METHYLTHIOLATION OF RIBOSOMAL PROTEIN S12 YCAO"/>
    <property type="match status" value="1"/>
</dbReference>
<evidence type="ECO:0000313" key="2">
    <source>
        <dbReference type="EMBL" id="APG65478.1"/>
    </source>
</evidence>
<dbReference type="InterPro" id="IPR036102">
    <property type="entry name" value="OsmC/Ohrsf"/>
</dbReference>
<dbReference type="RefSeq" id="WP_072556002.1">
    <property type="nucleotide sequence ID" value="NZ_CP018155.1"/>
</dbReference>
<feature type="domain" description="Serine aminopeptidase S33" evidence="1">
    <location>
        <begin position="43"/>
        <end position="134"/>
    </location>
</feature>
<dbReference type="OrthoDB" id="9791538at2"/>
<sequence>MKSTKLTISNSKNQQLNAFLELPANQKPNYYAIFAHCFTCSSSLGAVKNISRTLTNYGFGVIRFDFTGLGRSEGEFAESHFSANVDDLIAVSNYMESNYEAPTLLVGHSLGGAAVISAAAKLNTVKAVATVGAPATVSHVKHLFSHGIEDIKSKGEVEVNIGGRPFKINNDFVENFDKTDLPSVVKNLRKPLLILHSPTDTIVGIKNAEQIYHNAHHPKSFVTLDNTDHLLSNAKDSIYVGNVIGAWAERYFEPKENQMLTTKGEQIVGHLNLLEDNFTTSIQTKNHFMIADEPTSVGGDDFGPSPYEYLNAGLIACTAMTLKLYAERKKWDLQEVFVYVSHSKKHSDDLEVQVNKPTYLDFITKKLKFVGNLDDKQKQRLKEIASKCPVHKTLASKVIFDTSILEN</sequence>
<dbReference type="InterPro" id="IPR022742">
    <property type="entry name" value="Hydrolase_4"/>
</dbReference>
<name>A0A1L3JK08_9FLAO</name>
<accession>A0A1L3JK08</accession>
<dbReference type="SUPFAM" id="SSF53474">
    <property type="entry name" value="alpha/beta-Hydrolases"/>
    <property type="match status" value="1"/>
</dbReference>
<protein>
    <submittedName>
        <fullName evidence="2">Osmotically inducible protein C</fullName>
    </submittedName>
</protein>
<dbReference type="InterPro" id="IPR029058">
    <property type="entry name" value="AB_hydrolase_fold"/>
</dbReference>
<dbReference type="ESTHER" id="9flao-a0a1l3jk08">
    <property type="family name" value="Est-OsmC"/>
</dbReference>
<dbReference type="KEGG" id="ten:LPB136_08965"/>
<dbReference type="Pfam" id="PF02566">
    <property type="entry name" value="OsmC"/>
    <property type="match status" value="1"/>
</dbReference>
<dbReference type="AlphaFoldDB" id="A0A1L3JK08"/>
<keyword evidence="3" id="KW-1185">Reference proteome</keyword>
<dbReference type="SUPFAM" id="SSF82784">
    <property type="entry name" value="OsmC-like"/>
    <property type="match status" value="1"/>
</dbReference>
<proteinExistence type="predicted"/>
<dbReference type="Proteomes" id="UP000181898">
    <property type="component" value="Chromosome"/>
</dbReference>
<evidence type="ECO:0000259" key="1">
    <source>
        <dbReference type="Pfam" id="PF12146"/>
    </source>
</evidence>
<evidence type="ECO:0000313" key="3">
    <source>
        <dbReference type="Proteomes" id="UP000181898"/>
    </source>
</evidence>